<evidence type="ECO:0000256" key="6">
    <source>
        <dbReference type="ARBA" id="ARBA00023136"/>
    </source>
</evidence>
<dbReference type="STRING" id="105231.A0A1Y1HZW9"/>
<keyword evidence="10" id="KW-0407">Ion channel</keyword>
<dbReference type="GO" id="GO:0005886">
    <property type="term" value="C:plasma membrane"/>
    <property type="evidence" value="ECO:0000318"/>
    <property type="project" value="GO_Central"/>
</dbReference>
<dbReference type="GO" id="GO:0015276">
    <property type="term" value="F:ligand-gated monoatomic ion channel activity"/>
    <property type="evidence" value="ECO:0000318"/>
    <property type="project" value="GO_Central"/>
</dbReference>
<evidence type="ECO:0000256" key="4">
    <source>
        <dbReference type="ARBA" id="ARBA00022989"/>
    </source>
</evidence>
<comment type="subcellular location">
    <subcellularLocation>
        <location evidence="1">Membrane</location>
        <topology evidence="1">Multi-pass membrane protein</topology>
    </subcellularLocation>
</comment>
<keyword evidence="3 11" id="KW-0812">Transmembrane</keyword>
<keyword evidence="2" id="KW-0813">Transport</keyword>
<feature type="transmembrane region" description="Helical" evidence="11">
    <location>
        <begin position="184"/>
        <end position="207"/>
    </location>
</feature>
<sequence length="488" mass="53096">MLVELVPLLFQYANLTVTPRYYESPLPIAGDLLPNGTWNGVTGELLAGRADIAVFPIARGVGPSSVIDLTYTYDELGLQMLVKQELTSAASSSLFLAPFTTSLWLVLVATVVGMPVLIQIFAKLSPLGAFELIKLRNLTAKSRTQEFKVVCENDSYFMDILQAATSSNVEGPTAKSWAVRLPILYFYFFMVVVGAAYTASFASFLTVNNFSSKVNSLEQLARDPTLKYVIEDNGATLAYFQDSIDPIIQQLRPRLQTVRSIRDGVAAVQSGEASAYIAESHVLQHIAGQLPCNLQVVGALFGPNGLALGVRRGWPYTQALNVAMLQLMQNGVGDELRRKWVGNQDICTSSSQVSNRALQSTDFSGLWYTLFCAIAIGVVIIIWENLMVNVLQSFPALRSSFLSGTNSLKYHESVGDLFSAGDEDRADFTNNPAYEVPAGSASDRIAKLSSPTTSHEAGTLKDESVDRILDQGEYESADACMTDLAAML</sequence>
<dbReference type="SMART" id="SM00079">
    <property type="entry name" value="PBPe"/>
    <property type="match status" value="1"/>
</dbReference>
<evidence type="ECO:0000259" key="12">
    <source>
        <dbReference type="SMART" id="SM00079"/>
    </source>
</evidence>
<evidence type="ECO:0000256" key="3">
    <source>
        <dbReference type="ARBA" id="ARBA00022692"/>
    </source>
</evidence>
<dbReference type="Pfam" id="PF00060">
    <property type="entry name" value="Lig_chan"/>
    <property type="match status" value="1"/>
</dbReference>
<protein>
    <submittedName>
        <fullName evidence="13">Glutamate receptor</fullName>
    </submittedName>
</protein>
<dbReference type="GO" id="GO:0038023">
    <property type="term" value="F:signaling receptor activity"/>
    <property type="evidence" value="ECO:0000318"/>
    <property type="project" value="GO_Central"/>
</dbReference>
<dbReference type="Gene3D" id="3.40.190.10">
    <property type="entry name" value="Periplasmic binding protein-like II"/>
    <property type="match status" value="3"/>
</dbReference>
<dbReference type="OMA" id="YANNEFA"/>
<keyword evidence="14" id="KW-1185">Reference proteome</keyword>
<keyword evidence="8" id="KW-0325">Glycoprotein</keyword>
<evidence type="ECO:0000313" key="14">
    <source>
        <dbReference type="Proteomes" id="UP000054558"/>
    </source>
</evidence>
<feature type="transmembrane region" description="Helical" evidence="11">
    <location>
        <begin position="103"/>
        <end position="122"/>
    </location>
</feature>
<evidence type="ECO:0000256" key="2">
    <source>
        <dbReference type="ARBA" id="ARBA00022448"/>
    </source>
</evidence>
<evidence type="ECO:0000256" key="1">
    <source>
        <dbReference type="ARBA" id="ARBA00004141"/>
    </source>
</evidence>
<keyword evidence="4 11" id="KW-1133">Transmembrane helix</keyword>
<evidence type="ECO:0000313" key="13">
    <source>
        <dbReference type="EMBL" id="GAQ82471.1"/>
    </source>
</evidence>
<keyword evidence="5" id="KW-0406">Ion transport</keyword>
<dbReference type="InterPro" id="IPR001320">
    <property type="entry name" value="Iontro_rcpt_C"/>
</dbReference>
<keyword evidence="9" id="KW-1071">Ligand-gated ion channel</keyword>
<evidence type="ECO:0000256" key="7">
    <source>
        <dbReference type="ARBA" id="ARBA00023170"/>
    </source>
</evidence>
<feature type="domain" description="Ionotropic glutamate receptor C-terminal" evidence="12">
    <location>
        <begin position="146"/>
        <end position="343"/>
    </location>
</feature>
<evidence type="ECO:0000256" key="10">
    <source>
        <dbReference type="ARBA" id="ARBA00023303"/>
    </source>
</evidence>
<keyword evidence="7 13" id="KW-0675">Receptor</keyword>
<dbReference type="SUPFAM" id="SSF53850">
    <property type="entry name" value="Periplasmic binding protein-like II"/>
    <property type="match status" value="1"/>
</dbReference>
<evidence type="ECO:0000256" key="8">
    <source>
        <dbReference type="ARBA" id="ARBA00023180"/>
    </source>
</evidence>
<dbReference type="InterPro" id="IPR015683">
    <property type="entry name" value="Ionotropic_Glu_rcpt"/>
</dbReference>
<reference evidence="13 14" key="1">
    <citation type="journal article" date="2014" name="Nat. Commun.">
        <title>Klebsormidium flaccidum genome reveals primary factors for plant terrestrial adaptation.</title>
        <authorList>
            <person name="Hori K."/>
            <person name="Maruyama F."/>
            <person name="Fujisawa T."/>
            <person name="Togashi T."/>
            <person name="Yamamoto N."/>
            <person name="Seo M."/>
            <person name="Sato S."/>
            <person name="Yamada T."/>
            <person name="Mori H."/>
            <person name="Tajima N."/>
            <person name="Moriyama T."/>
            <person name="Ikeuchi M."/>
            <person name="Watanabe M."/>
            <person name="Wada H."/>
            <person name="Kobayashi K."/>
            <person name="Saito M."/>
            <person name="Masuda T."/>
            <person name="Sasaki-Sekimoto Y."/>
            <person name="Mashiguchi K."/>
            <person name="Awai K."/>
            <person name="Shimojima M."/>
            <person name="Masuda S."/>
            <person name="Iwai M."/>
            <person name="Nobusawa T."/>
            <person name="Narise T."/>
            <person name="Kondo S."/>
            <person name="Saito H."/>
            <person name="Sato R."/>
            <person name="Murakawa M."/>
            <person name="Ihara Y."/>
            <person name="Oshima-Yamada Y."/>
            <person name="Ohtaka K."/>
            <person name="Satoh M."/>
            <person name="Sonobe K."/>
            <person name="Ishii M."/>
            <person name="Ohtani R."/>
            <person name="Kanamori-Sato M."/>
            <person name="Honoki R."/>
            <person name="Miyazaki D."/>
            <person name="Mochizuki H."/>
            <person name="Umetsu J."/>
            <person name="Higashi K."/>
            <person name="Shibata D."/>
            <person name="Kamiya Y."/>
            <person name="Sato N."/>
            <person name="Nakamura Y."/>
            <person name="Tabata S."/>
            <person name="Ida S."/>
            <person name="Kurokawa K."/>
            <person name="Ohta H."/>
        </authorList>
    </citation>
    <scope>NUCLEOTIDE SEQUENCE [LARGE SCALE GENOMIC DNA]</scope>
    <source>
        <strain evidence="13 14">NIES-2285</strain>
    </source>
</reference>
<dbReference type="Proteomes" id="UP000054558">
    <property type="component" value="Unassembled WGS sequence"/>
</dbReference>
<dbReference type="PANTHER" id="PTHR18966">
    <property type="entry name" value="IONOTROPIC GLUTAMATE RECEPTOR"/>
    <property type="match status" value="1"/>
</dbReference>
<dbReference type="OrthoDB" id="5984008at2759"/>
<accession>A0A1Y1HZW9</accession>
<proteinExistence type="predicted"/>
<organism evidence="13 14">
    <name type="scientific">Klebsormidium nitens</name>
    <name type="common">Green alga</name>
    <name type="synonym">Ulothrix nitens</name>
    <dbReference type="NCBI Taxonomy" id="105231"/>
    <lineage>
        <taxon>Eukaryota</taxon>
        <taxon>Viridiplantae</taxon>
        <taxon>Streptophyta</taxon>
        <taxon>Klebsormidiophyceae</taxon>
        <taxon>Klebsormidiales</taxon>
        <taxon>Klebsormidiaceae</taxon>
        <taxon>Klebsormidium</taxon>
    </lineage>
</organism>
<name>A0A1Y1HZW9_KLENI</name>
<keyword evidence="6 11" id="KW-0472">Membrane</keyword>
<evidence type="ECO:0000256" key="9">
    <source>
        <dbReference type="ARBA" id="ARBA00023286"/>
    </source>
</evidence>
<gene>
    <name evidence="13" type="ORF">KFL_001120150</name>
</gene>
<evidence type="ECO:0000256" key="5">
    <source>
        <dbReference type="ARBA" id="ARBA00023065"/>
    </source>
</evidence>
<evidence type="ECO:0000256" key="11">
    <source>
        <dbReference type="SAM" id="Phobius"/>
    </source>
</evidence>
<feature type="transmembrane region" description="Helical" evidence="11">
    <location>
        <begin position="365"/>
        <end position="383"/>
    </location>
</feature>
<dbReference type="EMBL" id="DF237061">
    <property type="protein sequence ID" value="GAQ82471.1"/>
    <property type="molecule type" value="Genomic_DNA"/>
</dbReference>
<dbReference type="AlphaFoldDB" id="A0A1Y1HZW9"/>